<dbReference type="GO" id="GO:0051920">
    <property type="term" value="F:peroxiredoxin activity"/>
    <property type="evidence" value="ECO:0007669"/>
    <property type="project" value="InterPro"/>
</dbReference>
<keyword evidence="3" id="KW-1185">Reference proteome</keyword>
<dbReference type="Pfam" id="PF02627">
    <property type="entry name" value="CMD"/>
    <property type="match status" value="1"/>
</dbReference>
<sequence length="205" mass="21950">MTSLPAVPASPLIRPKQRYSLVEGYRVAVLAARSLPDFRRRKQELGLPFIERIMLAVTEVNGCPVCSYGHARMALEAGLPEEEIRMMLDGDVADAPASELPAIMFGQHYADTKGHPDPAAWQVVIDMYGPDLARGILGAIRMIMWGNAYGIALSGLQARKRGEKLPGSSLAGDVAMTAAAFLQLPVVAVHAVAARLAGRPLLPLG</sequence>
<feature type="domain" description="Carboxymuconolactone decarboxylase-like" evidence="1">
    <location>
        <begin position="43"/>
        <end position="94"/>
    </location>
</feature>
<dbReference type="InterPro" id="IPR029032">
    <property type="entry name" value="AhpD-like"/>
</dbReference>
<organism evidence="2 3">
    <name type="scientific">Raineyella antarctica</name>
    <dbReference type="NCBI Taxonomy" id="1577474"/>
    <lineage>
        <taxon>Bacteria</taxon>
        <taxon>Bacillati</taxon>
        <taxon>Actinomycetota</taxon>
        <taxon>Actinomycetes</taxon>
        <taxon>Propionibacteriales</taxon>
        <taxon>Propionibacteriaceae</taxon>
        <taxon>Raineyella</taxon>
    </lineage>
</organism>
<dbReference type="Proteomes" id="UP000199086">
    <property type="component" value="Unassembled WGS sequence"/>
</dbReference>
<dbReference type="SUPFAM" id="SSF69118">
    <property type="entry name" value="AhpD-like"/>
    <property type="match status" value="1"/>
</dbReference>
<dbReference type="OrthoDB" id="9808310at2"/>
<accession>A0A1G6GHD8</accession>
<dbReference type="EMBL" id="FMYF01000002">
    <property type="protein sequence ID" value="SDB80596.1"/>
    <property type="molecule type" value="Genomic_DNA"/>
</dbReference>
<proteinExistence type="predicted"/>
<dbReference type="InterPro" id="IPR003779">
    <property type="entry name" value="CMD-like"/>
</dbReference>
<gene>
    <name evidence="2" type="ORF">GA0111570_102387</name>
</gene>
<dbReference type="Gene3D" id="1.20.1290.10">
    <property type="entry name" value="AhpD-like"/>
    <property type="match status" value="1"/>
</dbReference>
<dbReference type="AlphaFoldDB" id="A0A1G6GHD8"/>
<evidence type="ECO:0000313" key="2">
    <source>
        <dbReference type="EMBL" id="SDB80596.1"/>
    </source>
</evidence>
<evidence type="ECO:0000313" key="3">
    <source>
        <dbReference type="Proteomes" id="UP000199086"/>
    </source>
</evidence>
<keyword evidence="2" id="KW-0560">Oxidoreductase</keyword>
<dbReference type="RefSeq" id="WP_092606829.1">
    <property type="nucleotide sequence ID" value="NZ_FMYF01000002.1"/>
</dbReference>
<protein>
    <submittedName>
        <fullName evidence="2">Alkylhydroperoxidase AhpD family core domain-containing protein</fullName>
    </submittedName>
</protein>
<dbReference type="STRING" id="1577474.GA0111570_102387"/>
<evidence type="ECO:0000259" key="1">
    <source>
        <dbReference type="Pfam" id="PF02627"/>
    </source>
</evidence>
<reference evidence="2 3" key="1">
    <citation type="submission" date="2016-06" db="EMBL/GenBank/DDBJ databases">
        <authorList>
            <person name="Olsen C.W."/>
            <person name="Carey S."/>
            <person name="Hinshaw L."/>
            <person name="Karasin A.I."/>
        </authorList>
    </citation>
    <scope>NUCLEOTIDE SEQUENCE [LARGE SCALE GENOMIC DNA]</scope>
    <source>
        <strain evidence="2 3">LZ-22</strain>
    </source>
</reference>
<keyword evidence="2" id="KW-0575">Peroxidase</keyword>
<name>A0A1G6GHD8_9ACTN</name>